<evidence type="ECO:0000313" key="3">
    <source>
        <dbReference type="Proteomes" id="UP000887159"/>
    </source>
</evidence>
<sequence length="107" mass="11964">MGFVRNSTLEQSSLLFKGAREEETTWGPLVFFYSKISVRTHERTRGRKVASSSPVATEDPPYKRVRGSVSTFWCSLVGKGSLAQVSSSLLDRGSKLEVRPNSPSRRR</sequence>
<feature type="region of interest" description="Disordered" evidence="1">
    <location>
        <begin position="42"/>
        <end position="61"/>
    </location>
</feature>
<comment type="caution">
    <text evidence="2">The sequence shown here is derived from an EMBL/GenBank/DDBJ whole genome shotgun (WGS) entry which is preliminary data.</text>
</comment>
<evidence type="ECO:0000256" key="1">
    <source>
        <dbReference type="SAM" id="MobiDB-lite"/>
    </source>
</evidence>
<keyword evidence="3" id="KW-1185">Reference proteome</keyword>
<accession>A0A8X6S9P8</accession>
<dbReference type="EMBL" id="BMAU01021250">
    <property type="protein sequence ID" value="GFY05382.1"/>
    <property type="molecule type" value="Genomic_DNA"/>
</dbReference>
<evidence type="ECO:0000313" key="2">
    <source>
        <dbReference type="EMBL" id="GFY05382.1"/>
    </source>
</evidence>
<dbReference type="AlphaFoldDB" id="A0A8X6S9P8"/>
<dbReference type="Proteomes" id="UP000887159">
    <property type="component" value="Unassembled WGS sequence"/>
</dbReference>
<proteinExistence type="predicted"/>
<name>A0A8X6S9P8_TRICX</name>
<gene>
    <name evidence="2" type="ORF">TNCV_2208261</name>
</gene>
<reference evidence="2" key="1">
    <citation type="submission" date="2020-08" db="EMBL/GenBank/DDBJ databases">
        <title>Multicomponent nature underlies the extraordinary mechanical properties of spider dragline silk.</title>
        <authorList>
            <person name="Kono N."/>
            <person name="Nakamura H."/>
            <person name="Mori M."/>
            <person name="Yoshida Y."/>
            <person name="Ohtoshi R."/>
            <person name="Malay A.D."/>
            <person name="Moran D.A.P."/>
            <person name="Tomita M."/>
            <person name="Numata K."/>
            <person name="Arakawa K."/>
        </authorList>
    </citation>
    <scope>NUCLEOTIDE SEQUENCE</scope>
</reference>
<protein>
    <submittedName>
        <fullName evidence="2">Uncharacterized protein</fullName>
    </submittedName>
</protein>
<organism evidence="2 3">
    <name type="scientific">Trichonephila clavipes</name>
    <name type="common">Golden silk orbweaver</name>
    <name type="synonym">Nephila clavipes</name>
    <dbReference type="NCBI Taxonomy" id="2585209"/>
    <lineage>
        <taxon>Eukaryota</taxon>
        <taxon>Metazoa</taxon>
        <taxon>Ecdysozoa</taxon>
        <taxon>Arthropoda</taxon>
        <taxon>Chelicerata</taxon>
        <taxon>Arachnida</taxon>
        <taxon>Araneae</taxon>
        <taxon>Araneomorphae</taxon>
        <taxon>Entelegynae</taxon>
        <taxon>Araneoidea</taxon>
        <taxon>Nephilidae</taxon>
        <taxon>Trichonephila</taxon>
    </lineage>
</organism>